<evidence type="ECO:0000313" key="4">
    <source>
        <dbReference type="EMBL" id="CAH0380045.1"/>
    </source>
</evidence>
<gene>
    <name evidence="4" type="ORF">PECAL_6P16840</name>
</gene>
<proteinExistence type="predicted"/>
<feature type="compositionally biased region" description="Basic and acidic residues" evidence="1">
    <location>
        <begin position="345"/>
        <end position="361"/>
    </location>
</feature>
<dbReference type="InterPro" id="IPR003347">
    <property type="entry name" value="JmjC_dom"/>
</dbReference>
<dbReference type="Gene3D" id="2.60.120.650">
    <property type="entry name" value="Cupin"/>
    <property type="match status" value="1"/>
</dbReference>
<evidence type="ECO:0000256" key="2">
    <source>
        <dbReference type="SAM" id="SignalP"/>
    </source>
</evidence>
<dbReference type="PROSITE" id="PS51184">
    <property type="entry name" value="JMJC"/>
    <property type="match status" value="1"/>
</dbReference>
<protein>
    <recommendedName>
        <fullName evidence="3">JmjC domain-containing protein</fullName>
    </recommendedName>
</protein>
<dbReference type="OrthoDB" id="205983at2759"/>
<dbReference type="AlphaFoldDB" id="A0A8J2T276"/>
<dbReference type="Pfam" id="PF13621">
    <property type="entry name" value="Cupin_8"/>
    <property type="match status" value="1"/>
</dbReference>
<reference evidence="4" key="1">
    <citation type="submission" date="2021-11" db="EMBL/GenBank/DDBJ databases">
        <authorList>
            <consortium name="Genoscope - CEA"/>
            <person name="William W."/>
        </authorList>
    </citation>
    <scope>NUCLEOTIDE SEQUENCE</scope>
</reference>
<feature type="chain" id="PRO_5035237450" description="JmjC domain-containing protein" evidence="2">
    <location>
        <begin position="30"/>
        <end position="455"/>
    </location>
</feature>
<dbReference type="SUPFAM" id="SSF51197">
    <property type="entry name" value="Clavaminate synthase-like"/>
    <property type="match status" value="1"/>
</dbReference>
<sequence>MPRKRARQSHNKWWWAAAAAVAVVGRLAARQKVAPRNGWRGDAGAADLLRGLPPNGCDVDAAAAISLRDFEAEYRGKKPLLLRGAAAHWPALEKWTRAYLLEHFGDRAANVGTGSDIIYAGGGAANHATLRDLLRQMRNGSDAVAFDARLLGTLPELARDFAAPPVLARAFPAAASYGLLSLGPSRSGLPPHAHGEAWLGLVAGRKRWFLRAPGTAIDEEGAVHPLASIRDWAAILRGGCLQAPGDVLYVPRGWTHATLNVGEALAVGEQAQWPATDRLRRARAVLARAPDDVRALHSAGVAAAHLGRFDESVAALGRAVALTRCLQPEVAVLLAEALHAAGRPEEASETIERCRGAHAAERAAPTRAHPPSSEALAAAHLKFARFYLGADAFDAALGPLGDALQLRPAYAEALLERAYALQRLGDAPGARADLLAADALAPGDVRVARALRALG</sequence>
<dbReference type="EMBL" id="CAKKNE010000006">
    <property type="protein sequence ID" value="CAH0380045.1"/>
    <property type="molecule type" value="Genomic_DNA"/>
</dbReference>
<feature type="signal peptide" evidence="2">
    <location>
        <begin position="1"/>
        <end position="29"/>
    </location>
</feature>
<name>A0A8J2T276_9STRA</name>
<evidence type="ECO:0000259" key="3">
    <source>
        <dbReference type="PROSITE" id="PS51184"/>
    </source>
</evidence>
<organism evidence="4 5">
    <name type="scientific">Pelagomonas calceolata</name>
    <dbReference type="NCBI Taxonomy" id="35677"/>
    <lineage>
        <taxon>Eukaryota</taxon>
        <taxon>Sar</taxon>
        <taxon>Stramenopiles</taxon>
        <taxon>Ochrophyta</taxon>
        <taxon>Pelagophyceae</taxon>
        <taxon>Pelagomonadales</taxon>
        <taxon>Pelagomonadaceae</taxon>
        <taxon>Pelagomonas</taxon>
    </lineage>
</organism>
<comment type="caution">
    <text evidence="4">The sequence shown here is derived from an EMBL/GenBank/DDBJ whole genome shotgun (WGS) entry which is preliminary data.</text>
</comment>
<feature type="domain" description="JmjC" evidence="3">
    <location>
        <begin position="146"/>
        <end position="288"/>
    </location>
</feature>
<dbReference type="InterPro" id="IPR050910">
    <property type="entry name" value="JMJD6_ArgDemeth/LysHydrox"/>
</dbReference>
<dbReference type="Proteomes" id="UP000789595">
    <property type="component" value="Unassembled WGS sequence"/>
</dbReference>
<feature type="region of interest" description="Disordered" evidence="1">
    <location>
        <begin position="345"/>
        <end position="371"/>
    </location>
</feature>
<dbReference type="PANTHER" id="PTHR12480:SF35">
    <property type="entry name" value="TRANSCRIPTION FACTOR JUMONJI, JMJC DOMAIN-CONTAINING PROTEIN"/>
    <property type="match status" value="1"/>
</dbReference>
<keyword evidence="5" id="KW-1185">Reference proteome</keyword>
<dbReference type="InterPro" id="IPR011990">
    <property type="entry name" value="TPR-like_helical_dom_sf"/>
</dbReference>
<keyword evidence="2" id="KW-0732">Signal</keyword>
<evidence type="ECO:0000313" key="5">
    <source>
        <dbReference type="Proteomes" id="UP000789595"/>
    </source>
</evidence>
<dbReference type="SUPFAM" id="SSF48452">
    <property type="entry name" value="TPR-like"/>
    <property type="match status" value="1"/>
</dbReference>
<dbReference type="InterPro" id="IPR041667">
    <property type="entry name" value="Cupin_8"/>
</dbReference>
<dbReference type="Gene3D" id="1.25.40.10">
    <property type="entry name" value="Tetratricopeptide repeat domain"/>
    <property type="match status" value="2"/>
</dbReference>
<evidence type="ECO:0000256" key="1">
    <source>
        <dbReference type="SAM" id="MobiDB-lite"/>
    </source>
</evidence>
<dbReference type="PANTHER" id="PTHR12480">
    <property type="entry name" value="ARGININE DEMETHYLASE AND LYSYL-HYDROXYLASE JMJD"/>
    <property type="match status" value="1"/>
</dbReference>
<accession>A0A8J2T276</accession>
<dbReference type="GO" id="GO:0005737">
    <property type="term" value="C:cytoplasm"/>
    <property type="evidence" value="ECO:0007669"/>
    <property type="project" value="TreeGrafter"/>
</dbReference>